<dbReference type="Gene3D" id="2.60.40.3140">
    <property type="match status" value="1"/>
</dbReference>
<feature type="chain" id="PRO_5031481602" evidence="2">
    <location>
        <begin position="23"/>
        <end position="691"/>
    </location>
</feature>
<accession>A0A7X1F5H9</accession>
<organism evidence="4 5">
    <name type="scientific">Novosphingobium aerophilum</name>
    <dbReference type="NCBI Taxonomy" id="2839843"/>
    <lineage>
        <taxon>Bacteria</taxon>
        <taxon>Pseudomonadati</taxon>
        <taxon>Pseudomonadota</taxon>
        <taxon>Alphaproteobacteria</taxon>
        <taxon>Sphingomonadales</taxon>
        <taxon>Sphingomonadaceae</taxon>
        <taxon>Novosphingobium</taxon>
    </lineage>
</organism>
<feature type="domain" description="DUF3857" evidence="3">
    <location>
        <begin position="79"/>
        <end position="224"/>
    </location>
</feature>
<keyword evidence="2" id="KW-0732">Signal</keyword>
<evidence type="ECO:0000313" key="5">
    <source>
        <dbReference type="Proteomes" id="UP000520156"/>
    </source>
</evidence>
<protein>
    <submittedName>
        <fullName evidence="4">DUF3857 domain-containing transglutaminase family protein</fullName>
    </submittedName>
</protein>
<evidence type="ECO:0000313" key="4">
    <source>
        <dbReference type="EMBL" id="MBC2650776.1"/>
    </source>
</evidence>
<dbReference type="AlphaFoldDB" id="A0A7X1F5H9"/>
<dbReference type="Gene3D" id="3.10.620.30">
    <property type="match status" value="1"/>
</dbReference>
<dbReference type="Pfam" id="PF12969">
    <property type="entry name" value="DUF3857"/>
    <property type="match status" value="1"/>
</dbReference>
<feature type="signal peptide" evidence="2">
    <location>
        <begin position="1"/>
        <end position="22"/>
    </location>
</feature>
<dbReference type="RefSeq" id="WP_185682206.1">
    <property type="nucleotide sequence ID" value="NZ_JACLAU010000003.1"/>
</dbReference>
<keyword evidence="5" id="KW-1185">Reference proteome</keyword>
<evidence type="ECO:0000256" key="2">
    <source>
        <dbReference type="SAM" id="SignalP"/>
    </source>
</evidence>
<feature type="region of interest" description="Disordered" evidence="1">
    <location>
        <begin position="524"/>
        <end position="552"/>
    </location>
</feature>
<dbReference type="EMBL" id="JACLAU010000003">
    <property type="protein sequence ID" value="MBC2650776.1"/>
    <property type="molecule type" value="Genomic_DNA"/>
</dbReference>
<evidence type="ECO:0000259" key="3">
    <source>
        <dbReference type="Pfam" id="PF12969"/>
    </source>
</evidence>
<reference evidence="4 5" key="1">
    <citation type="submission" date="2020-08" db="EMBL/GenBank/DDBJ databases">
        <title>The genome sequence of Novosphingobium flavum 4Y4.</title>
        <authorList>
            <person name="Liu Y."/>
        </authorList>
    </citation>
    <scope>NUCLEOTIDE SEQUENCE [LARGE SCALE GENOMIC DNA]</scope>
    <source>
        <strain evidence="4 5">4Y4</strain>
    </source>
</reference>
<evidence type="ECO:0000256" key="1">
    <source>
        <dbReference type="SAM" id="MobiDB-lite"/>
    </source>
</evidence>
<gene>
    <name evidence="4" type="ORF">H7F49_03595</name>
</gene>
<name>A0A7X1F5H9_9SPHN</name>
<dbReference type="InterPro" id="IPR038765">
    <property type="entry name" value="Papain-like_cys_pep_sf"/>
</dbReference>
<comment type="caution">
    <text evidence="4">The sequence shown here is derived from an EMBL/GenBank/DDBJ whole genome shotgun (WGS) entry which is preliminary data.</text>
</comment>
<dbReference type="Proteomes" id="UP000520156">
    <property type="component" value="Unassembled WGS sequence"/>
</dbReference>
<dbReference type="InterPro" id="IPR024618">
    <property type="entry name" value="DUF3857"/>
</dbReference>
<dbReference type="SUPFAM" id="SSF54001">
    <property type="entry name" value="Cysteine proteinases"/>
    <property type="match status" value="1"/>
</dbReference>
<proteinExistence type="predicted"/>
<sequence length="691" mass="76395">MRTIETALAVGLALGFSNPVQAAGRNDLQPPVGNTLRYEPAPDWVIAAMPGTTTATPPGAPFRVIYSDQQIRVGSDRIERHMAFRVRLLSSQALSLGALRLEWNPGSQDVSVNQVRVYREGEVIDVLANNRFAVIQREQNLEASMLTGDLTAALQIPGLQVGDEIEFATTIRERDVAFRNRAYGLQPMAFAEGVGANRVRLVWDGTRVPHYRSTEDIPAGEVREREVIWRFDDPGKVLAIDGAPPRFNVRRLIEFSDFQTWREVSAEVFQLFAKAADGPLGPKIEAEITRIMAASDDPLARASLALRFVQEQIRYVYVGLNGANYRPTDVGVTWQNRFGDCKAKSVMLLAMLTRMGIAGEIVLVQSQGGDVIPSRLPSPALFDHAIVRASIADRSYYLDATLDGDRILPLQEPTPYRAILPLRASGAELEQPPFRPSTRPGLIGTVDVDWRAGLDQPAKVTAQRIAMGQNGAVFHAQLAGLSPDQAERALRAYWANEDGWIDAQAVSWRYDEARSATIMSITGTTKPDWEGDDKTGHSQTTPYAGSYPPPLRKRPDNQMQSAPWINSYPNYRCFVANIRVPRPSNPKLTWDFTADPYDVQIGRVHYARRSELRDNILRTVKVSRTFQAELTAAEATKANAAIPDFNNLTGQLFEVRAARQGKTAATTAKATIPLIEEVDWTADSTACSLSE</sequence>
<feature type="compositionally biased region" description="Basic and acidic residues" evidence="1">
    <location>
        <begin position="527"/>
        <end position="536"/>
    </location>
</feature>